<proteinExistence type="predicted"/>
<dbReference type="InterPro" id="IPR040521">
    <property type="entry name" value="KDZ"/>
</dbReference>
<dbReference type="AlphaFoldDB" id="A0A9P6LBW6"/>
<accession>A0A9P6LBW6</accession>
<name>A0A9P6LBW6_9AGAM</name>
<protein>
    <recommendedName>
        <fullName evidence="4">CxC1-like cysteine cluster associated with KDZ transposases domain-containing protein</fullName>
    </recommendedName>
</protein>
<evidence type="ECO:0000313" key="3">
    <source>
        <dbReference type="Proteomes" id="UP000736335"/>
    </source>
</evidence>
<evidence type="ECO:0000313" key="2">
    <source>
        <dbReference type="EMBL" id="KAF9791315.1"/>
    </source>
</evidence>
<feature type="region of interest" description="Disordered" evidence="1">
    <location>
        <begin position="289"/>
        <end position="328"/>
    </location>
</feature>
<evidence type="ECO:0000256" key="1">
    <source>
        <dbReference type="SAM" id="MobiDB-lite"/>
    </source>
</evidence>
<evidence type="ECO:0008006" key="4">
    <source>
        <dbReference type="Google" id="ProtNLM"/>
    </source>
</evidence>
<keyword evidence="3" id="KW-1185">Reference proteome</keyword>
<dbReference type="OrthoDB" id="2505969at2759"/>
<reference evidence="2" key="2">
    <citation type="submission" date="2020-11" db="EMBL/GenBank/DDBJ databases">
        <authorList>
            <consortium name="DOE Joint Genome Institute"/>
            <person name="Kuo A."/>
            <person name="Miyauchi S."/>
            <person name="Kiss E."/>
            <person name="Drula E."/>
            <person name="Kohler A."/>
            <person name="Sanchez-Garcia M."/>
            <person name="Andreopoulos B."/>
            <person name="Barry K.W."/>
            <person name="Bonito G."/>
            <person name="Buee M."/>
            <person name="Carver A."/>
            <person name="Chen C."/>
            <person name="Cichocki N."/>
            <person name="Clum A."/>
            <person name="Culley D."/>
            <person name="Crous P.W."/>
            <person name="Fauchery L."/>
            <person name="Girlanda M."/>
            <person name="Hayes R."/>
            <person name="Keri Z."/>
            <person name="Labutti K."/>
            <person name="Lipzen A."/>
            <person name="Lombard V."/>
            <person name="Magnuson J."/>
            <person name="Maillard F."/>
            <person name="Morin E."/>
            <person name="Murat C."/>
            <person name="Nolan M."/>
            <person name="Ohm R."/>
            <person name="Pangilinan J."/>
            <person name="Pereira M."/>
            <person name="Perotto S."/>
            <person name="Peter M."/>
            <person name="Riley R."/>
            <person name="Sitrit Y."/>
            <person name="Stielow B."/>
            <person name="Szollosi G."/>
            <person name="Zifcakova L."/>
            <person name="Stursova M."/>
            <person name="Spatafora J.W."/>
            <person name="Tedersoo L."/>
            <person name="Vaario L.-M."/>
            <person name="Yamada A."/>
            <person name="Yan M."/>
            <person name="Wang P."/>
            <person name="Xu J."/>
            <person name="Bruns T."/>
            <person name="Baldrian P."/>
            <person name="Vilgalys R."/>
            <person name="Henrissat B."/>
            <person name="Grigoriev I.V."/>
            <person name="Hibbett D."/>
            <person name="Nagy L.G."/>
            <person name="Martin F.M."/>
        </authorList>
    </citation>
    <scope>NUCLEOTIDE SEQUENCE</scope>
    <source>
        <strain evidence="2">UH-Tt-Lm1</strain>
    </source>
</reference>
<sequence>MPSEGATADDVDLDSLQERTNGDQAFVQELRETLQPFARFRRDERTWRHRLTDLHRNWRPLIPGMADAYLRWKYGCSIDVTPTQPPPLSTPGSCPPLSDVFLEITTIDIYTLSTSVKIKITSTGEDTTASALAEQGFIGNVPFKPSVAISIKTLELYRVLRRRKPSFSIEAFVKVISDLYLIPYHPKHRRVFADTFDVYLEVFRTVDNRVKAVLGQDGPDWRVLNACPACSYKLEDEPELIFRRMYAVDGNDSLKRIARIGAREIGDTRCFSESDYYILPEEVDQWAGEVRSRRSTEEEDHEGGTSDSSEEQHPADGESPEQGPCANNWKAAQTDSKKRMWGVFAETGLFASACRHGFILWVADMIRSGEQSKYPLAITARALRTLGPRLLQGYNIGCVFKKTIVTSSLGVEFDESQSRCCTRNHPNVIEGMGLEDLETMERVFSSSNQVAAVTRYSSAYHRRVFIDMFLQQWDSDKYQNLASMLLNNYKQALSIIDVEGSAVEETILALGIDRSDLEAWHHQQVEFFSTIGEESSWDIHAVTYIELLQDLDSAISRAETSSNNFLHAVPSDYHFSLPSGDAATSPTYSSDLSKTRRLESERRYAQERRDRILRQVLELEVQMGIAKRWTPDTPEYVETACYIHERRYHQALNHLQRLVVQRLFELHRLNLSGVGYKARTHLAKSFQTRCKAIRNATEAYNRAARALDPPRPPLDWSQVSHYSFLDEFNLLRNTRHDISNAPWASPVVREAIKKFLRVRRAHEEIDQCNIKVRRLFTSIYDEDRRLDDILGDLASKNDFILSATKEYCIRRRRVNAFLLERIKRTFSLDGFTGSRMPGSRKGSCPLRVDTGMLAGCGYTIGDGVGDDNDDLKDGGGEDIDEADIDQLDGLVNYVASL</sequence>
<dbReference type="PANTHER" id="PTHR33096:SF1">
    <property type="entry name" value="CXC1-LIKE CYSTEINE CLUSTER ASSOCIATED WITH KDZ TRANSPOSASES DOMAIN-CONTAINING PROTEIN"/>
    <property type="match status" value="1"/>
</dbReference>
<comment type="caution">
    <text evidence="2">The sequence shown here is derived from an EMBL/GenBank/DDBJ whole genome shotgun (WGS) entry which is preliminary data.</text>
</comment>
<dbReference type="Pfam" id="PF18758">
    <property type="entry name" value="KDZ"/>
    <property type="match status" value="1"/>
</dbReference>
<reference evidence="2" key="1">
    <citation type="journal article" date="2020" name="Nat. Commun.">
        <title>Large-scale genome sequencing of mycorrhizal fungi provides insights into the early evolution of symbiotic traits.</title>
        <authorList>
            <person name="Miyauchi S."/>
            <person name="Kiss E."/>
            <person name="Kuo A."/>
            <person name="Drula E."/>
            <person name="Kohler A."/>
            <person name="Sanchez-Garcia M."/>
            <person name="Morin E."/>
            <person name="Andreopoulos B."/>
            <person name="Barry K.W."/>
            <person name="Bonito G."/>
            <person name="Buee M."/>
            <person name="Carver A."/>
            <person name="Chen C."/>
            <person name="Cichocki N."/>
            <person name="Clum A."/>
            <person name="Culley D."/>
            <person name="Crous P.W."/>
            <person name="Fauchery L."/>
            <person name="Girlanda M."/>
            <person name="Hayes R.D."/>
            <person name="Keri Z."/>
            <person name="LaButti K."/>
            <person name="Lipzen A."/>
            <person name="Lombard V."/>
            <person name="Magnuson J."/>
            <person name="Maillard F."/>
            <person name="Murat C."/>
            <person name="Nolan M."/>
            <person name="Ohm R.A."/>
            <person name="Pangilinan J."/>
            <person name="Pereira M.F."/>
            <person name="Perotto S."/>
            <person name="Peter M."/>
            <person name="Pfister S."/>
            <person name="Riley R."/>
            <person name="Sitrit Y."/>
            <person name="Stielow J.B."/>
            <person name="Szollosi G."/>
            <person name="Zifcakova L."/>
            <person name="Stursova M."/>
            <person name="Spatafora J.W."/>
            <person name="Tedersoo L."/>
            <person name="Vaario L.M."/>
            <person name="Yamada A."/>
            <person name="Yan M."/>
            <person name="Wang P."/>
            <person name="Xu J."/>
            <person name="Bruns T."/>
            <person name="Baldrian P."/>
            <person name="Vilgalys R."/>
            <person name="Dunand C."/>
            <person name="Henrissat B."/>
            <person name="Grigoriev I.V."/>
            <person name="Hibbett D."/>
            <person name="Nagy L.G."/>
            <person name="Martin F.M."/>
        </authorList>
    </citation>
    <scope>NUCLEOTIDE SEQUENCE</scope>
    <source>
        <strain evidence="2">UH-Tt-Lm1</strain>
    </source>
</reference>
<dbReference type="Proteomes" id="UP000736335">
    <property type="component" value="Unassembled WGS sequence"/>
</dbReference>
<gene>
    <name evidence="2" type="ORF">BJ322DRAFT_1098514</name>
</gene>
<organism evidence="2 3">
    <name type="scientific">Thelephora terrestris</name>
    <dbReference type="NCBI Taxonomy" id="56493"/>
    <lineage>
        <taxon>Eukaryota</taxon>
        <taxon>Fungi</taxon>
        <taxon>Dikarya</taxon>
        <taxon>Basidiomycota</taxon>
        <taxon>Agaricomycotina</taxon>
        <taxon>Agaricomycetes</taxon>
        <taxon>Thelephorales</taxon>
        <taxon>Thelephoraceae</taxon>
        <taxon>Thelephora</taxon>
    </lineage>
</organism>
<dbReference type="PANTHER" id="PTHR33096">
    <property type="entry name" value="CXC2 DOMAIN-CONTAINING PROTEIN"/>
    <property type="match status" value="1"/>
</dbReference>
<dbReference type="EMBL" id="WIUZ02000002">
    <property type="protein sequence ID" value="KAF9791315.1"/>
    <property type="molecule type" value="Genomic_DNA"/>
</dbReference>